<keyword evidence="11" id="KW-1185">Reference proteome</keyword>
<dbReference type="AlphaFoldDB" id="A0A9P6GT79"/>
<keyword evidence="5" id="KW-0378">Hydrolase</keyword>
<dbReference type="Proteomes" id="UP000756921">
    <property type="component" value="Unassembled WGS sequence"/>
</dbReference>
<comment type="cofactor">
    <cofactor evidence="1">
        <name>Zn(2+)</name>
        <dbReference type="ChEBI" id="CHEBI:29105"/>
    </cofactor>
</comment>
<evidence type="ECO:0000313" key="11">
    <source>
        <dbReference type="Proteomes" id="UP000756921"/>
    </source>
</evidence>
<dbReference type="SUPFAM" id="SSF55486">
    <property type="entry name" value="Metalloproteases ('zincins'), catalytic domain"/>
    <property type="match status" value="1"/>
</dbReference>
<dbReference type="GO" id="GO:0004222">
    <property type="term" value="F:metalloendopeptidase activity"/>
    <property type="evidence" value="ECO:0007669"/>
    <property type="project" value="InterPro"/>
</dbReference>
<evidence type="ECO:0000256" key="1">
    <source>
        <dbReference type="ARBA" id="ARBA00001947"/>
    </source>
</evidence>
<dbReference type="InterPro" id="IPR024079">
    <property type="entry name" value="MetalloPept_cat_dom_sf"/>
</dbReference>
<dbReference type="InterPro" id="IPR029463">
    <property type="entry name" value="Lys_MEP"/>
</dbReference>
<feature type="signal peptide" evidence="8">
    <location>
        <begin position="1"/>
        <end position="15"/>
    </location>
</feature>
<dbReference type="GO" id="GO:0006508">
    <property type="term" value="P:proteolysis"/>
    <property type="evidence" value="ECO:0007669"/>
    <property type="project" value="UniProtKB-KW"/>
</dbReference>
<evidence type="ECO:0000256" key="2">
    <source>
        <dbReference type="ARBA" id="ARBA00010279"/>
    </source>
</evidence>
<dbReference type="Gene3D" id="3.40.390.10">
    <property type="entry name" value="Collagenase (Catalytic Domain)"/>
    <property type="match status" value="1"/>
</dbReference>
<evidence type="ECO:0000259" key="9">
    <source>
        <dbReference type="SMART" id="SM01351"/>
    </source>
</evidence>
<keyword evidence="4" id="KW-0479">Metal-binding</keyword>
<protein>
    <submittedName>
        <fullName evidence="10">Peptidyl-lys metalloendopeptidase</fullName>
    </submittedName>
</protein>
<accession>A0A9P6GT79</accession>
<evidence type="ECO:0000256" key="6">
    <source>
        <dbReference type="ARBA" id="ARBA00022833"/>
    </source>
</evidence>
<comment type="caution">
    <text evidence="10">The sequence shown here is derived from an EMBL/GenBank/DDBJ whole genome shotgun (WGS) entry which is preliminary data.</text>
</comment>
<dbReference type="SMART" id="SM01351">
    <property type="entry name" value="Aspzincin_M35"/>
    <property type="match status" value="1"/>
</dbReference>
<dbReference type="PANTHER" id="PTHR37016:SF3">
    <property type="entry name" value="NEUTRAL PROTEASE 2-RELATED"/>
    <property type="match status" value="1"/>
</dbReference>
<feature type="domain" description="Lysine-specific metallo-endopeptidase" evidence="9">
    <location>
        <begin position="45"/>
        <end position="179"/>
    </location>
</feature>
<evidence type="ECO:0000313" key="10">
    <source>
        <dbReference type="EMBL" id="KAF9741119.1"/>
    </source>
</evidence>
<organism evidence="10 11">
    <name type="scientific">Paraphaeosphaeria minitans</name>
    <dbReference type="NCBI Taxonomy" id="565426"/>
    <lineage>
        <taxon>Eukaryota</taxon>
        <taxon>Fungi</taxon>
        <taxon>Dikarya</taxon>
        <taxon>Ascomycota</taxon>
        <taxon>Pezizomycotina</taxon>
        <taxon>Dothideomycetes</taxon>
        <taxon>Pleosporomycetidae</taxon>
        <taxon>Pleosporales</taxon>
        <taxon>Massarineae</taxon>
        <taxon>Didymosphaeriaceae</taxon>
        <taxon>Paraphaeosphaeria</taxon>
    </lineage>
</organism>
<gene>
    <name evidence="10" type="ORF">PMIN01_00658</name>
</gene>
<reference evidence="10" key="1">
    <citation type="journal article" date="2020" name="Mol. Plant Microbe Interact.">
        <title>Genome Sequence of the Biocontrol Agent Coniothyrium minitans strain Conio (IMI 134523).</title>
        <authorList>
            <person name="Patel D."/>
            <person name="Shittu T.A."/>
            <person name="Baroncelli R."/>
            <person name="Muthumeenakshi S."/>
            <person name="Osborne T.H."/>
            <person name="Janganan T.K."/>
            <person name="Sreenivasaprasad S."/>
        </authorList>
    </citation>
    <scope>NUCLEOTIDE SEQUENCE</scope>
    <source>
        <strain evidence="10">Conio</strain>
    </source>
</reference>
<dbReference type="OrthoDB" id="412874at2759"/>
<dbReference type="PANTHER" id="PTHR37016">
    <property type="match status" value="1"/>
</dbReference>
<dbReference type="Pfam" id="PF14521">
    <property type="entry name" value="Aspzincin_M35"/>
    <property type="match status" value="1"/>
</dbReference>
<dbReference type="InterPro" id="IPR050414">
    <property type="entry name" value="Fungal_M35_metalloproteases"/>
</dbReference>
<name>A0A9P6GT79_9PLEO</name>
<dbReference type="EMBL" id="WJXW01000001">
    <property type="protein sequence ID" value="KAF9741119.1"/>
    <property type="molecule type" value="Genomic_DNA"/>
</dbReference>
<keyword evidence="3" id="KW-0645">Protease</keyword>
<evidence type="ECO:0000256" key="5">
    <source>
        <dbReference type="ARBA" id="ARBA00022801"/>
    </source>
</evidence>
<comment type="similarity">
    <text evidence="2">Belongs to the peptidase M35 family.</text>
</comment>
<keyword evidence="6" id="KW-0862">Zinc</keyword>
<feature type="chain" id="PRO_5040431518" evidence="8">
    <location>
        <begin position="16"/>
        <end position="183"/>
    </location>
</feature>
<dbReference type="GO" id="GO:0046872">
    <property type="term" value="F:metal ion binding"/>
    <property type="evidence" value="ECO:0007669"/>
    <property type="project" value="UniProtKB-KW"/>
</dbReference>
<keyword evidence="8" id="KW-0732">Signal</keyword>
<keyword evidence="7" id="KW-0482">Metalloprotease</keyword>
<evidence type="ECO:0000256" key="3">
    <source>
        <dbReference type="ARBA" id="ARBA00022670"/>
    </source>
</evidence>
<evidence type="ECO:0000256" key="4">
    <source>
        <dbReference type="ARBA" id="ARBA00022723"/>
    </source>
</evidence>
<evidence type="ECO:0000256" key="7">
    <source>
        <dbReference type="ARBA" id="ARBA00023049"/>
    </source>
</evidence>
<evidence type="ECO:0000256" key="8">
    <source>
        <dbReference type="SAM" id="SignalP"/>
    </source>
</evidence>
<sequence length="183" mass="20121">MELLPLSTLLGTATAASFISCTAPQIATIEKAIVRATERAYAVVEHLGANPNGSALQTAYYGTFDRGRYSKILKAFRKMALDLDAVFAYECGCASEVIIAHPSNTYGYTTLCTVYFDEGIVSAEGFWRQWSTLVHEATHFRELLDTRDHGYTPEVCKQLAKEDPVKAVGNADNHANFAVEVLF</sequence>
<proteinExistence type="inferred from homology"/>